<feature type="compositionally biased region" description="Polar residues" evidence="1">
    <location>
        <begin position="89"/>
        <end position="105"/>
    </location>
</feature>
<name>A0A2C6KW94_9APIC</name>
<dbReference type="EMBL" id="MIGC01002924">
    <property type="protein sequence ID" value="PHJ20253.1"/>
    <property type="molecule type" value="Genomic_DNA"/>
</dbReference>
<feature type="compositionally biased region" description="Basic and acidic residues" evidence="1">
    <location>
        <begin position="242"/>
        <end position="260"/>
    </location>
</feature>
<feature type="compositionally biased region" description="Polar residues" evidence="1">
    <location>
        <begin position="176"/>
        <end position="208"/>
    </location>
</feature>
<comment type="caution">
    <text evidence="2">The sequence shown here is derived from an EMBL/GenBank/DDBJ whole genome shotgun (WGS) entry which is preliminary data.</text>
</comment>
<feature type="compositionally biased region" description="Polar residues" evidence="1">
    <location>
        <begin position="222"/>
        <end position="231"/>
    </location>
</feature>
<dbReference type="RefSeq" id="XP_067921943.1">
    <property type="nucleotide sequence ID" value="XM_068066082.1"/>
</dbReference>
<proteinExistence type="predicted"/>
<evidence type="ECO:0000256" key="1">
    <source>
        <dbReference type="SAM" id="MobiDB-lite"/>
    </source>
</evidence>
<keyword evidence="3" id="KW-1185">Reference proteome</keyword>
<feature type="region of interest" description="Disordered" evidence="1">
    <location>
        <begin position="73"/>
        <end position="105"/>
    </location>
</feature>
<feature type="region of interest" description="Disordered" evidence="1">
    <location>
        <begin position="126"/>
        <end position="287"/>
    </location>
</feature>
<feature type="compositionally biased region" description="Basic and acidic residues" evidence="1">
    <location>
        <begin position="73"/>
        <end position="87"/>
    </location>
</feature>
<evidence type="ECO:0000313" key="3">
    <source>
        <dbReference type="Proteomes" id="UP000221165"/>
    </source>
</evidence>
<dbReference type="Proteomes" id="UP000221165">
    <property type="component" value="Unassembled WGS sequence"/>
</dbReference>
<dbReference type="AlphaFoldDB" id="A0A2C6KW94"/>
<feature type="compositionally biased region" description="Basic and acidic residues" evidence="1">
    <location>
        <begin position="133"/>
        <end position="167"/>
    </location>
</feature>
<sequence length="401" mass="44721">MLIGPSLSPRYGAYPAWRMLLFSPYTYTQPMPPSHLLKRNQSERGRRTGPTTMLLARPRYVLQDYFQYQIPHPRDSRICSNKERDGPGSEQTTMNGETNLNTSIPTSFLFEPTRNVSMRNLSATSKVITTANENKRSERSSDQDSPQRRHTTEPEQNSNREEVHGDDQETSLAVDPQTTGTDDVNASMTASRNTTEDLVSPRQASLTGRPSGAEAGAKLVGTPSSTANQERPSVDPPTAAARNEKKGKESRRLERQKEGEYFTAADPGYAQEEQKTEEAVSVGEGSPEALSRGFSLRYMFTALHEKACLSALGLASIAESIRRSREVFERVTIGKGQTDVDRATFYCQTRHLEVSEYEECMQRLHLEIHEDKHHVPRPSANSAESPLSMTVAQAILSRIRG</sequence>
<dbReference type="GeneID" id="94429293"/>
<organism evidence="2 3">
    <name type="scientific">Cystoisospora suis</name>
    <dbReference type="NCBI Taxonomy" id="483139"/>
    <lineage>
        <taxon>Eukaryota</taxon>
        <taxon>Sar</taxon>
        <taxon>Alveolata</taxon>
        <taxon>Apicomplexa</taxon>
        <taxon>Conoidasida</taxon>
        <taxon>Coccidia</taxon>
        <taxon>Eucoccidiorida</taxon>
        <taxon>Eimeriorina</taxon>
        <taxon>Sarcocystidae</taxon>
        <taxon>Cystoisospora</taxon>
    </lineage>
</organism>
<accession>A0A2C6KW94</accession>
<dbReference type="VEuPathDB" id="ToxoDB:CSUI_005916"/>
<gene>
    <name evidence="2" type="ORF">CSUI_005916</name>
</gene>
<evidence type="ECO:0000313" key="2">
    <source>
        <dbReference type="EMBL" id="PHJ20253.1"/>
    </source>
</evidence>
<protein>
    <submittedName>
        <fullName evidence="2">Uncharacterized protein</fullName>
    </submittedName>
</protein>
<reference evidence="2 3" key="1">
    <citation type="journal article" date="2017" name="Int. J. Parasitol.">
        <title>The genome of the protozoan parasite Cystoisospora suis and a reverse vaccinology approach to identify vaccine candidates.</title>
        <authorList>
            <person name="Palmieri N."/>
            <person name="Shrestha A."/>
            <person name="Ruttkowski B."/>
            <person name="Beck T."/>
            <person name="Vogl C."/>
            <person name="Tomley F."/>
            <person name="Blake D.P."/>
            <person name="Joachim A."/>
        </authorList>
    </citation>
    <scope>NUCLEOTIDE SEQUENCE [LARGE SCALE GENOMIC DNA]</scope>
    <source>
        <strain evidence="2 3">Wien I</strain>
    </source>
</reference>